<dbReference type="GO" id="GO:0008168">
    <property type="term" value="F:methyltransferase activity"/>
    <property type="evidence" value="ECO:0007669"/>
    <property type="project" value="UniProtKB-KW"/>
</dbReference>
<gene>
    <name evidence="2" type="ORF">TPC1_12337</name>
</gene>
<accession>A0A146KHY2</accession>
<proteinExistence type="predicted"/>
<dbReference type="AlphaFoldDB" id="A0A146KHY2"/>
<sequence>FILKNPKLQVPLEFIEPKSGSCFEEANLYKNSVIPEELLKKYHAVQHQLDPIFDNNQLNFYKIARDELFPKAKRGSKTHANRAGDKVEEIFAQTKVLENLQKEFTFADVCAAPGSWSLFVLQRFASCRGVGMSMPVEGTPIEKTWYPDLARSDRFKITFGEDKSGNVYVKQNLEEFNSTCKKHFSTEETQNIDLFMCDG</sequence>
<feature type="non-terminal residue" evidence="2">
    <location>
        <position position="1"/>
    </location>
</feature>
<evidence type="ECO:0000313" key="2">
    <source>
        <dbReference type="EMBL" id="JAP94859.1"/>
    </source>
</evidence>
<dbReference type="Gene3D" id="3.40.50.12760">
    <property type="match status" value="1"/>
</dbReference>
<dbReference type="GO" id="GO:0032259">
    <property type="term" value="P:methylation"/>
    <property type="evidence" value="ECO:0007669"/>
    <property type="project" value="UniProtKB-KW"/>
</dbReference>
<dbReference type="EMBL" id="GDID01001747">
    <property type="protein sequence ID" value="JAP94859.1"/>
    <property type="molecule type" value="Transcribed_RNA"/>
</dbReference>
<evidence type="ECO:0000259" key="1">
    <source>
        <dbReference type="Pfam" id="PF01728"/>
    </source>
</evidence>
<dbReference type="InterPro" id="IPR002877">
    <property type="entry name" value="RNA_MeTrfase_FtsJ_dom"/>
</dbReference>
<feature type="domain" description="Ribosomal RNA methyltransferase FtsJ" evidence="1">
    <location>
        <begin position="81"/>
        <end position="199"/>
    </location>
</feature>
<protein>
    <submittedName>
        <fullName evidence="2">Methyltransferase, putative</fullName>
    </submittedName>
</protein>
<reference evidence="2" key="1">
    <citation type="submission" date="2015-07" db="EMBL/GenBank/DDBJ databases">
        <title>Adaptation to a free-living lifestyle via gene acquisitions in the diplomonad Trepomonas sp. PC1.</title>
        <authorList>
            <person name="Xu F."/>
            <person name="Jerlstrom-Hultqvist J."/>
            <person name="Kolisko M."/>
            <person name="Simpson A.G.B."/>
            <person name="Roger A.J."/>
            <person name="Svard S.G."/>
            <person name="Andersson J.O."/>
        </authorList>
    </citation>
    <scope>NUCLEOTIDE SEQUENCE</scope>
    <source>
        <strain evidence="2">PC1</strain>
    </source>
</reference>
<keyword evidence="2" id="KW-0808">Transferase</keyword>
<dbReference type="Pfam" id="PF01728">
    <property type="entry name" value="FtsJ"/>
    <property type="match status" value="1"/>
</dbReference>
<name>A0A146KHY2_9EUKA</name>
<keyword evidence="2" id="KW-0489">Methyltransferase</keyword>
<organism evidence="2">
    <name type="scientific">Trepomonas sp. PC1</name>
    <dbReference type="NCBI Taxonomy" id="1076344"/>
    <lineage>
        <taxon>Eukaryota</taxon>
        <taxon>Metamonada</taxon>
        <taxon>Diplomonadida</taxon>
        <taxon>Hexamitidae</taxon>
        <taxon>Hexamitinae</taxon>
        <taxon>Trepomonas</taxon>
    </lineage>
</organism>
<feature type="non-terminal residue" evidence="2">
    <location>
        <position position="199"/>
    </location>
</feature>